<accession>A0ABR3W2P8</accession>
<evidence type="ECO:0000313" key="7">
    <source>
        <dbReference type="EMBL" id="KAL1851662.1"/>
    </source>
</evidence>
<evidence type="ECO:0000256" key="4">
    <source>
        <dbReference type="ARBA" id="ARBA00023295"/>
    </source>
</evidence>
<dbReference type="PANTHER" id="PTHR43817">
    <property type="entry name" value="GLYCOSYL HYDROLASE"/>
    <property type="match status" value="1"/>
</dbReference>
<dbReference type="InterPro" id="IPR006710">
    <property type="entry name" value="Glyco_hydro_43"/>
</dbReference>
<comment type="similarity">
    <text evidence="1 5">Belongs to the glycosyl hydrolase 43 family.</text>
</comment>
<dbReference type="InterPro" id="IPR023296">
    <property type="entry name" value="Glyco_hydro_beta-prop_sf"/>
</dbReference>
<keyword evidence="3 5" id="KW-0378">Hydrolase</keyword>
<dbReference type="Gene3D" id="2.115.10.20">
    <property type="entry name" value="Glycosyl hydrolase domain, family 43"/>
    <property type="match status" value="1"/>
</dbReference>
<comment type="caution">
    <text evidence="7">The sequence shown here is derived from an EMBL/GenBank/DDBJ whole genome shotgun (WGS) entry which is preliminary data.</text>
</comment>
<gene>
    <name evidence="7" type="ORF">Daus18300_012471</name>
</gene>
<dbReference type="Pfam" id="PF04616">
    <property type="entry name" value="Glyco_hydro_43"/>
    <property type="match status" value="1"/>
</dbReference>
<organism evidence="7 8">
    <name type="scientific">Diaporthe australafricana</name>
    <dbReference type="NCBI Taxonomy" id="127596"/>
    <lineage>
        <taxon>Eukaryota</taxon>
        <taxon>Fungi</taxon>
        <taxon>Dikarya</taxon>
        <taxon>Ascomycota</taxon>
        <taxon>Pezizomycotina</taxon>
        <taxon>Sordariomycetes</taxon>
        <taxon>Sordariomycetidae</taxon>
        <taxon>Diaporthales</taxon>
        <taxon>Diaporthaceae</taxon>
        <taxon>Diaporthe</taxon>
    </lineage>
</organism>
<sequence>MDYVRITSAPTIDGLKTAESQIIYSDRTSDPNIVCNFWAPEMHKVGGRWYVYFSASVCDPDWGVVLPSLRVYVLGGGAENPLSAGYELLGPITPPNYGEGMLDAYSAVDGPASPNGASLWISKLLSPTEAGNATMLAEPTYAWEQEDSAVLEGPYGIVSPGGTVYVVYSADSCNTPAYKLGALELTKGGVDPLLPASWAKLPEPIFETTNGLYGPAHNAFFKSPDGTEDWMVFHANLRETDGCGSTRQTFVQKVGWGEDDRPDLGVPLPIGTEIAPPSGE</sequence>
<evidence type="ECO:0000256" key="1">
    <source>
        <dbReference type="ARBA" id="ARBA00009865"/>
    </source>
</evidence>
<protein>
    <submittedName>
        <fullName evidence="7">Uncharacterized protein</fullName>
    </submittedName>
</protein>
<dbReference type="EMBL" id="JAWRVE010000170">
    <property type="protein sequence ID" value="KAL1851662.1"/>
    <property type="molecule type" value="Genomic_DNA"/>
</dbReference>
<dbReference type="PANTHER" id="PTHR43817:SF1">
    <property type="entry name" value="HYDROLASE, FAMILY 43, PUTATIVE (AFU_ORTHOLOGUE AFUA_3G01660)-RELATED"/>
    <property type="match status" value="1"/>
</dbReference>
<evidence type="ECO:0000256" key="3">
    <source>
        <dbReference type="ARBA" id="ARBA00022801"/>
    </source>
</evidence>
<evidence type="ECO:0000256" key="2">
    <source>
        <dbReference type="ARBA" id="ARBA00022729"/>
    </source>
</evidence>
<evidence type="ECO:0000256" key="6">
    <source>
        <dbReference type="SAM" id="MobiDB-lite"/>
    </source>
</evidence>
<evidence type="ECO:0000256" key="5">
    <source>
        <dbReference type="RuleBase" id="RU361187"/>
    </source>
</evidence>
<keyword evidence="4 5" id="KW-0326">Glycosidase</keyword>
<evidence type="ECO:0000313" key="8">
    <source>
        <dbReference type="Proteomes" id="UP001583177"/>
    </source>
</evidence>
<dbReference type="SUPFAM" id="SSF75005">
    <property type="entry name" value="Arabinanase/levansucrase/invertase"/>
    <property type="match status" value="1"/>
</dbReference>
<proteinExistence type="inferred from homology"/>
<feature type="region of interest" description="Disordered" evidence="6">
    <location>
        <begin position="256"/>
        <end position="280"/>
    </location>
</feature>
<reference evidence="7 8" key="1">
    <citation type="journal article" date="2024" name="IMA Fungus">
        <title>IMA Genome - F19 : A genome assembly and annotation guide to empower mycologists, including annotated draft genome sequences of Ceratocystis pirilliformis, Diaporthe australafricana, Fusarium ophioides, Paecilomyces lecythidis, and Sporothrix stenoceras.</title>
        <authorList>
            <person name="Aylward J."/>
            <person name="Wilson A.M."/>
            <person name="Visagie C.M."/>
            <person name="Spraker J."/>
            <person name="Barnes I."/>
            <person name="Buitendag C."/>
            <person name="Ceriani C."/>
            <person name="Del Mar Angel L."/>
            <person name="du Plessis D."/>
            <person name="Fuchs T."/>
            <person name="Gasser K."/>
            <person name="Kramer D."/>
            <person name="Li W."/>
            <person name="Munsamy K."/>
            <person name="Piso A."/>
            <person name="Price J.L."/>
            <person name="Sonnekus B."/>
            <person name="Thomas C."/>
            <person name="van der Nest A."/>
            <person name="van Dijk A."/>
            <person name="van Heerden A."/>
            <person name="van Vuuren N."/>
            <person name="Yilmaz N."/>
            <person name="Duong T.A."/>
            <person name="van der Merwe N.A."/>
            <person name="Wingfield M.J."/>
            <person name="Wingfield B.D."/>
        </authorList>
    </citation>
    <scope>NUCLEOTIDE SEQUENCE [LARGE SCALE GENOMIC DNA]</scope>
    <source>
        <strain evidence="7 8">CMW 18300</strain>
    </source>
</reference>
<dbReference type="CDD" id="cd18820">
    <property type="entry name" value="GH43_LbAraf43-like"/>
    <property type="match status" value="1"/>
</dbReference>
<dbReference type="Proteomes" id="UP001583177">
    <property type="component" value="Unassembled WGS sequence"/>
</dbReference>
<keyword evidence="2" id="KW-0732">Signal</keyword>
<name>A0ABR3W2P8_9PEZI</name>
<keyword evidence="8" id="KW-1185">Reference proteome</keyword>